<evidence type="ECO:0000313" key="6">
    <source>
        <dbReference type="Proteomes" id="UP000823922"/>
    </source>
</evidence>
<name>A0A9D2TRR0_9FIRM</name>
<proteinExistence type="predicted"/>
<dbReference type="InterPro" id="IPR021729">
    <property type="entry name" value="DUF3298"/>
</dbReference>
<dbReference type="InterPro" id="IPR025303">
    <property type="entry name" value="PdaC"/>
</dbReference>
<dbReference type="AlphaFoldDB" id="A0A9D2TRR0"/>
<dbReference type="Pfam" id="PF11738">
    <property type="entry name" value="DUF3298"/>
    <property type="match status" value="1"/>
</dbReference>
<organism evidence="5 6">
    <name type="scientific">Candidatus Eisenbergiella intestinigallinarum</name>
    <dbReference type="NCBI Taxonomy" id="2838549"/>
    <lineage>
        <taxon>Bacteria</taxon>
        <taxon>Bacillati</taxon>
        <taxon>Bacillota</taxon>
        <taxon>Clostridia</taxon>
        <taxon>Lachnospirales</taxon>
        <taxon>Lachnospiraceae</taxon>
        <taxon>Eisenbergiella</taxon>
    </lineage>
</organism>
<feature type="domain" description="DUF3298" evidence="3">
    <location>
        <begin position="199"/>
        <end position="270"/>
    </location>
</feature>
<dbReference type="Gene3D" id="3.30.565.40">
    <property type="entry name" value="Fervidobacterium nodosum Rt17-B1 like"/>
    <property type="match status" value="1"/>
</dbReference>
<comment type="caution">
    <text evidence="5">The sequence shown here is derived from an EMBL/GenBank/DDBJ whole genome shotgun (WGS) entry which is preliminary data.</text>
</comment>
<sequence length="274" mass="29629">MGKRWKALAVFAAFLLSLPTGCGTAEDLNATDTAKEETAAGTDTGGKGETAGESQTAGAYTYHLETEEMAWNTSDGEAALTVTLEYPVFEGDTEAEKAINSFFRNWVADTMASYEAEPDSLAEEALEFGESEVSAGAAPWADDYSVAAVTAVQGVISIRQDNYLFTGGAHGMPGRENHIFSETEGSEVTLASLLPLSEEEVNERAREAFLSRIEEHPEDGYFEDASDTIRAKTDFLSQSYLTQEGVVFYAQPYEIGPYASGFIEVTVPWKDLGL</sequence>
<accession>A0A9D2TRR0</accession>
<evidence type="ECO:0000313" key="5">
    <source>
        <dbReference type="EMBL" id="HJC88257.1"/>
    </source>
</evidence>
<protein>
    <submittedName>
        <fullName evidence="5">DUF3298 and DUF4163 domain-containing protein</fullName>
    </submittedName>
</protein>
<feature type="region of interest" description="Disordered" evidence="1">
    <location>
        <begin position="34"/>
        <end position="54"/>
    </location>
</feature>
<gene>
    <name evidence="5" type="ORF">H9926_09605</name>
</gene>
<dbReference type="Pfam" id="PF13739">
    <property type="entry name" value="PdaC"/>
    <property type="match status" value="1"/>
</dbReference>
<evidence type="ECO:0000256" key="1">
    <source>
        <dbReference type="SAM" id="MobiDB-lite"/>
    </source>
</evidence>
<keyword evidence="2" id="KW-0732">Signal</keyword>
<feature type="signal peptide" evidence="2">
    <location>
        <begin position="1"/>
        <end position="25"/>
    </location>
</feature>
<reference evidence="5" key="1">
    <citation type="journal article" date="2021" name="PeerJ">
        <title>Extensive microbial diversity within the chicken gut microbiome revealed by metagenomics and culture.</title>
        <authorList>
            <person name="Gilroy R."/>
            <person name="Ravi A."/>
            <person name="Getino M."/>
            <person name="Pursley I."/>
            <person name="Horton D.L."/>
            <person name="Alikhan N.F."/>
            <person name="Baker D."/>
            <person name="Gharbi K."/>
            <person name="Hall N."/>
            <person name="Watson M."/>
            <person name="Adriaenssens E.M."/>
            <person name="Foster-Nyarko E."/>
            <person name="Jarju S."/>
            <person name="Secka A."/>
            <person name="Antonio M."/>
            <person name="Oren A."/>
            <person name="Chaudhuri R.R."/>
            <person name="La Ragione R."/>
            <person name="Hildebrand F."/>
            <person name="Pallen M.J."/>
        </authorList>
    </citation>
    <scope>NUCLEOTIDE SEQUENCE</scope>
    <source>
        <strain evidence="5">ChiBcec1-1630</strain>
    </source>
</reference>
<feature type="chain" id="PRO_5039543398" evidence="2">
    <location>
        <begin position="26"/>
        <end position="274"/>
    </location>
</feature>
<evidence type="ECO:0000259" key="4">
    <source>
        <dbReference type="Pfam" id="PF13739"/>
    </source>
</evidence>
<feature type="domain" description="Deacetylase PdaC" evidence="4">
    <location>
        <begin position="78"/>
        <end position="172"/>
    </location>
</feature>
<dbReference type="Gene3D" id="3.90.640.20">
    <property type="entry name" value="Heat-shock cognate protein, ATPase"/>
    <property type="match status" value="1"/>
</dbReference>
<reference evidence="5" key="2">
    <citation type="submission" date="2021-04" db="EMBL/GenBank/DDBJ databases">
        <authorList>
            <person name="Gilroy R."/>
        </authorList>
    </citation>
    <scope>NUCLEOTIDE SEQUENCE</scope>
    <source>
        <strain evidence="5">ChiBcec1-1630</strain>
    </source>
</reference>
<dbReference type="Proteomes" id="UP000823922">
    <property type="component" value="Unassembled WGS sequence"/>
</dbReference>
<dbReference type="EMBL" id="DWVS01000245">
    <property type="protein sequence ID" value="HJC88257.1"/>
    <property type="molecule type" value="Genomic_DNA"/>
</dbReference>
<dbReference type="InterPro" id="IPR037126">
    <property type="entry name" value="PdaC/RsiV-like_sf"/>
</dbReference>
<evidence type="ECO:0000259" key="3">
    <source>
        <dbReference type="Pfam" id="PF11738"/>
    </source>
</evidence>
<evidence type="ECO:0000256" key="2">
    <source>
        <dbReference type="SAM" id="SignalP"/>
    </source>
</evidence>